<organism evidence="3 4">
    <name type="scientific">Chitinophaga silvatica</name>
    <dbReference type="NCBI Taxonomy" id="2282649"/>
    <lineage>
        <taxon>Bacteria</taxon>
        <taxon>Pseudomonadati</taxon>
        <taxon>Bacteroidota</taxon>
        <taxon>Chitinophagia</taxon>
        <taxon>Chitinophagales</taxon>
        <taxon>Chitinophagaceae</taxon>
        <taxon>Chitinophaga</taxon>
    </lineage>
</organism>
<dbReference type="PANTHER" id="PTHR23028">
    <property type="entry name" value="ACETYLTRANSFERASE"/>
    <property type="match status" value="1"/>
</dbReference>
<keyword evidence="1" id="KW-1133">Transmembrane helix</keyword>
<keyword evidence="3" id="KW-0012">Acyltransferase</keyword>
<keyword evidence="1" id="KW-0472">Membrane</keyword>
<feature type="transmembrane region" description="Helical" evidence="1">
    <location>
        <begin position="148"/>
        <end position="168"/>
    </location>
</feature>
<dbReference type="PANTHER" id="PTHR23028:SF134">
    <property type="entry name" value="PUTATIVE (AFU_ORTHOLOGUE AFUA_4G08520)-RELATED"/>
    <property type="match status" value="1"/>
</dbReference>
<evidence type="ECO:0000256" key="1">
    <source>
        <dbReference type="SAM" id="Phobius"/>
    </source>
</evidence>
<dbReference type="Pfam" id="PF01757">
    <property type="entry name" value="Acyl_transf_3"/>
    <property type="match status" value="1"/>
</dbReference>
<feature type="transmembrane region" description="Helical" evidence="1">
    <location>
        <begin position="208"/>
        <end position="226"/>
    </location>
</feature>
<gene>
    <name evidence="3" type="ORF">DVR12_14085</name>
</gene>
<protein>
    <submittedName>
        <fullName evidence="3">Acyltransferase</fullName>
    </submittedName>
</protein>
<feature type="transmembrane region" description="Helical" evidence="1">
    <location>
        <begin position="318"/>
        <end position="340"/>
    </location>
</feature>
<feature type="transmembrane region" description="Helical" evidence="1">
    <location>
        <begin position="260"/>
        <end position="282"/>
    </location>
</feature>
<dbReference type="InterPro" id="IPR002656">
    <property type="entry name" value="Acyl_transf_3_dom"/>
</dbReference>
<keyword evidence="3" id="KW-0808">Transferase</keyword>
<name>A0A3E1Y8Q4_9BACT</name>
<evidence type="ECO:0000259" key="2">
    <source>
        <dbReference type="Pfam" id="PF01757"/>
    </source>
</evidence>
<evidence type="ECO:0000313" key="4">
    <source>
        <dbReference type="Proteomes" id="UP000260644"/>
    </source>
</evidence>
<dbReference type="AlphaFoldDB" id="A0A3E1Y8Q4"/>
<feature type="transmembrane region" description="Helical" evidence="1">
    <location>
        <begin position="175"/>
        <end position="196"/>
    </location>
</feature>
<feature type="transmembrane region" description="Helical" evidence="1">
    <location>
        <begin position="115"/>
        <end position="136"/>
    </location>
</feature>
<dbReference type="InterPro" id="IPR050879">
    <property type="entry name" value="Acyltransferase_3"/>
</dbReference>
<feature type="domain" description="Acyltransferase 3" evidence="2">
    <location>
        <begin position="15"/>
        <end position="339"/>
    </location>
</feature>
<feature type="transmembrane region" description="Helical" evidence="1">
    <location>
        <begin position="86"/>
        <end position="103"/>
    </location>
</feature>
<dbReference type="Proteomes" id="UP000260644">
    <property type="component" value="Unassembled WGS sequence"/>
</dbReference>
<feature type="transmembrane region" description="Helical" evidence="1">
    <location>
        <begin position="294"/>
        <end position="312"/>
    </location>
</feature>
<dbReference type="GO" id="GO:0016747">
    <property type="term" value="F:acyltransferase activity, transferring groups other than amino-acyl groups"/>
    <property type="evidence" value="ECO:0007669"/>
    <property type="project" value="InterPro"/>
</dbReference>
<sequence>MENNLFQSKKHYEVLDGLRGFAALSIVIFHLFEFISPDYSKSPIGHGFLAVDFFFCLSGFVIGYAYDERAPKLGLKTFFRNRLIRLHPMVIWGSIIGLLGFLFDPYIGAESVAQAGIINILAAFICSLLMLPYPWLPGRGGGLFPYNTPAWSLFMEYIINIVYAFVLLRLPKRWLLVSLAFSTIWITAVARYRGWIITGWDAPTFFDGFARVFFSFLAGLTIFRFNLVIKNKLNFLILGALLIGVLIFPHKENDWATEMILVIIGFPFLLSLGAGAQVSGWLKSLCIFTGRLSYPLYMTHIWASWLFGNYLFKAKPSTTEISVVATIIFFGSVALGYIALRFYDEPIRKWLTDRWGRKKEEALPTKELTTSEV</sequence>
<feature type="transmembrane region" description="Helical" evidence="1">
    <location>
        <begin position="20"/>
        <end position="36"/>
    </location>
</feature>
<comment type="caution">
    <text evidence="3">The sequence shown here is derived from an EMBL/GenBank/DDBJ whole genome shotgun (WGS) entry which is preliminary data.</text>
</comment>
<feature type="transmembrane region" description="Helical" evidence="1">
    <location>
        <begin position="48"/>
        <end position="66"/>
    </location>
</feature>
<reference evidence="3 4" key="1">
    <citation type="submission" date="2018-07" db="EMBL/GenBank/DDBJ databases">
        <title>Chitinophaga K2CV101002-2 sp. nov., isolated from a monsoon evergreen broad-leaved forest soil.</title>
        <authorList>
            <person name="Lv Y."/>
        </authorList>
    </citation>
    <scope>NUCLEOTIDE SEQUENCE [LARGE SCALE GENOMIC DNA]</scope>
    <source>
        <strain evidence="3 4">GDMCC 1.1288</strain>
    </source>
</reference>
<dbReference type="EMBL" id="QPMM01000007">
    <property type="protein sequence ID" value="RFS21785.1"/>
    <property type="molecule type" value="Genomic_DNA"/>
</dbReference>
<keyword evidence="4" id="KW-1185">Reference proteome</keyword>
<evidence type="ECO:0000313" key="3">
    <source>
        <dbReference type="EMBL" id="RFS21785.1"/>
    </source>
</evidence>
<keyword evidence="1" id="KW-0812">Transmembrane</keyword>
<accession>A0A3E1Y8Q4</accession>
<dbReference type="OrthoDB" id="9796461at2"/>
<dbReference type="RefSeq" id="WP_116976344.1">
    <property type="nucleotide sequence ID" value="NZ_QPMM01000007.1"/>
</dbReference>
<proteinExistence type="predicted"/>
<feature type="transmembrane region" description="Helical" evidence="1">
    <location>
        <begin position="233"/>
        <end position="248"/>
    </location>
</feature>